<dbReference type="RefSeq" id="WP_085772379.1">
    <property type="nucleotide sequence ID" value="NZ_AP027149.1"/>
</dbReference>
<evidence type="ECO:0000313" key="2">
    <source>
        <dbReference type="Proteomes" id="UP000193978"/>
    </source>
</evidence>
<sequence>MARLHLDLSETHDELVETLMRMCDLQTKKDVVENALMLLGWAAKEAQNGRIIAAVDEAGKTYKEIQTPALIGAQRKRHPARVVQPRVVQRKKVEVESTLISRKGEDAILA</sequence>
<dbReference type="KEGG" id="mbry:B1812_15470"/>
<gene>
    <name evidence="1" type="ORF">B1812_15470</name>
</gene>
<organism evidence="1 2">
    <name type="scientific">Methylocystis bryophila</name>
    <dbReference type="NCBI Taxonomy" id="655015"/>
    <lineage>
        <taxon>Bacteria</taxon>
        <taxon>Pseudomonadati</taxon>
        <taxon>Pseudomonadota</taxon>
        <taxon>Alphaproteobacteria</taxon>
        <taxon>Hyphomicrobiales</taxon>
        <taxon>Methylocystaceae</taxon>
        <taxon>Methylocystis</taxon>
    </lineage>
</organism>
<dbReference type="EMBL" id="CP019948">
    <property type="protein sequence ID" value="ARN82252.1"/>
    <property type="molecule type" value="Genomic_DNA"/>
</dbReference>
<keyword evidence="2" id="KW-1185">Reference proteome</keyword>
<dbReference type="AlphaFoldDB" id="A0A1W6MXD9"/>
<protein>
    <submittedName>
        <fullName evidence="1">Uncharacterized protein</fullName>
    </submittedName>
</protein>
<proteinExistence type="predicted"/>
<evidence type="ECO:0000313" key="1">
    <source>
        <dbReference type="EMBL" id="ARN82252.1"/>
    </source>
</evidence>
<reference evidence="1 2" key="1">
    <citation type="submission" date="2017-02" db="EMBL/GenBank/DDBJ databases">
        <authorList>
            <person name="Peterson S.W."/>
        </authorList>
    </citation>
    <scope>NUCLEOTIDE SEQUENCE [LARGE SCALE GENOMIC DNA]</scope>
    <source>
        <strain evidence="1 2">S285</strain>
    </source>
</reference>
<dbReference type="Proteomes" id="UP000193978">
    <property type="component" value="Chromosome"/>
</dbReference>
<name>A0A1W6MXD9_9HYPH</name>
<dbReference type="OrthoDB" id="8480833at2"/>
<accession>A0A1W6MXD9</accession>